<dbReference type="Gene3D" id="3.30.450.20">
    <property type="entry name" value="PAS domain"/>
    <property type="match status" value="1"/>
</dbReference>
<feature type="coiled-coil region" evidence="2">
    <location>
        <begin position="141"/>
        <end position="168"/>
    </location>
</feature>
<proteinExistence type="predicted"/>
<dbReference type="CDD" id="cd00130">
    <property type="entry name" value="PAS"/>
    <property type="match status" value="1"/>
</dbReference>
<dbReference type="SMART" id="SM00091">
    <property type="entry name" value="PAS"/>
    <property type="match status" value="1"/>
</dbReference>
<dbReference type="InterPro" id="IPR002645">
    <property type="entry name" value="STAS_dom"/>
</dbReference>
<feature type="domain" description="STAS" evidence="3">
    <location>
        <begin position="633"/>
        <end position="724"/>
    </location>
</feature>
<evidence type="ECO:0000259" key="3">
    <source>
        <dbReference type="PROSITE" id="PS50801"/>
    </source>
</evidence>
<dbReference type="InterPro" id="IPR058548">
    <property type="entry name" value="MlaB-like_STAS"/>
</dbReference>
<dbReference type="InterPro" id="IPR036890">
    <property type="entry name" value="HATPase_C_sf"/>
</dbReference>
<dbReference type="SUPFAM" id="SSF55785">
    <property type="entry name" value="PYP-like sensor domain (PAS domain)"/>
    <property type="match status" value="1"/>
</dbReference>
<evidence type="ECO:0000256" key="2">
    <source>
        <dbReference type="SAM" id="Coils"/>
    </source>
</evidence>
<dbReference type="Gene3D" id="3.60.40.10">
    <property type="entry name" value="PPM-type phosphatase domain"/>
    <property type="match status" value="2"/>
</dbReference>
<dbReference type="InterPro" id="IPR013656">
    <property type="entry name" value="PAS_4"/>
</dbReference>
<feature type="domain" description="PPM-type phosphatase" evidence="4">
    <location>
        <begin position="179"/>
        <end position="459"/>
    </location>
</feature>
<dbReference type="Pfam" id="PF07228">
    <property type="entry name" value="SpoIIE"/>
    <property type="match status" value="2"/>
</dbReference>
<evidence type="ECO:0000313" key="5">
    <source>
        <dbReference type="EMBL" id="MBL1079325.1"/>
    </source>
</evidence>
<dbReference type="PANTHER" id="PTHR43156:SF2">
    <property type="entry name" value="STAGE II SPORULATION PROTEIN E"/>
    <property type="match status" value="1"/>
</dbReference>
<protein>
    <submittedName>
        <fullName evidence="5">SpoIIE family protein phosphatase</fullName>
    </submittedName>
</protein>
<dbReference type="InterPro" id="IPR036457">
    <property type="entry name" value="PPM-type-like_dom_sf"/>
</dbReference>
<dbReference type="InterPro" id="IPR001932">
    <property type="entry name" value="PPM-type_phosphatase-like_dom"/>
</dbReference>
<dbReference type="PROSITE" id="PS51746">
    <property type="entry name" value="PPM_2"/>
    <property type="match status" value="1"/>
</dbReference>
<dbReference type="Pfam" id="PF13581">
    <property type="entry name" value="HATPase_c_2"/>
    <property type="match status" value="1"/>
</dbReference>
<dbReference type="NCBIfam" id="TIGR00229">
    <property type="entry name" value="sensory_box"/>
    <property type="match status" value="1"/>
</dbReference>
<dbReference type="CDD" id="cd16936">
    <property type="entry name" value="HATPase_RsbW-like"/>
    <property type="match status" value="1"/>
</dbReference>
<organism evidence="5 6">
    <name type="scientific">Nocardia acididurans</name>
    <dbReference type="NCBI Taxonomy" id="2802282"/>
    <lineage>
        <taxon>Bacteria</taxon>
        <taxon>Bacillati</taxon>
        <taxon>Actinomycetota</taxon>
        <taxon>Actinomycetes</taxon>
        <taxon>Mycobacteriales</taxon>
        <taxon>Nocardiaceae</taxon>
        <taxon>Nocardia</taxon>
    </lineage>
</organism>
<dbReference type="PANTHER" id="PTHR43156">
    <property type="entry name" value="STAGE II SPORULATION PROTEIN E-RELATED"/>
    <property type="match status" value="1"/>
</dbReference>
<gene>
    <name evidence="5" type="ORF">JK358_33465</name>
</gene>
<name>A0ABS1MF85_9NOCA</name>
<dbReference type="Gene3D" id="3.30.750.24">
    <property type="entry name" value="STAS domain"/>
    <property type="match status" value="1"/>
</dbReference>
<dbReference type="RefSeq" id="WP_201955480.1">
    <property type="nucleotide sequence ID" value="NZ_JAERRJ010000015.1"/>
</dbReference>
<dbReference type="SUPFAM" id="SSF55874">
    <property type="entry name" value="ATPase domain of HSP90 chaperone/DNA topoisomerase II/histidine kinase"/>
    <property type="match status" value="1"/>
</dbReference>
<dbReference type="Pfam" id="PF13466">
    <property type="entry name" value="STAS_2"/>
    <property type="match status" value="1"/>
</dbReference>
<dbReference type="InterPro" id="IPR000014">
    <property type="entry name" value="PAS"/>
</dbReference>
<sequence>MAGHADNDSPTSRIGDARVVREVFEAMPFMLFGLEGPDHTCTAVNAAFRKMTGRTELLGRPIREVVPEAAGQQVFAVLDRVYTTGEPEAAREWRVQVDRSGTGILEEVFVDFMVTPKSTGRGEITGLLVAAIDVTARVRQRQAEQRRAAEAEQRYRAVRDVVAELQNALLPRGLPILPGTHIAARYLVAGRDQAAGGDWFDAVVLPDGWVALIVGDVVGHGVAASAAMGRLRAVLDEALISAPDVETALARADSYAAADPALRAATLAVVVLDPIGGGFRYATLGHPPPLIVGAGGAARFLEPTGDGPLGLGAKPRWDSWFGPDARPGVRGPLGYVPKIKGESRFGFGALSGVGGLIGTGAASGVGGRAGAGAKPLLISDTLAVGETVLLYSDGLVERPGRPLSDGLAELAQVAADAAANRVFPRGAAPTPAERVCQLTVELLTRRGYDDDVTTLAAQRLTAPAAALVVDLDDGYAGVSRTRHEFSDWLDEFGVLDDTRSTLELAVDEVVTNAVEHAYRPGRPGPVRVEAGLLEDGVLQVRVIDQGRWREPDPVDTSRGLGLVVVEQLVDELRVAHPPQDAADPRGSRGTVVTLRHRLHRLAMLASDTVAVPVPNGERPVFTTVVDTLATQPLLSVRGPIDVTTVEEFSRRMLTACRGGVLDLTVDLTEATLLASVGVRALHNLREQMAAHQQRLTLIAAPDSLAHTVLALVGLSHLPSIDARR</sequence>
<evidence type="ECO:0000313" key="6">
    <source>
        <dbReference type="Proteomes" id="UP000602198"/>
    </source>
</evidence>
<keyword evidence="1" id="KW-0378">Hydrolase</keyword>
<reference evidence="5 6" key="1">
    <citation type="submission" date="2021-01" db="EMBL/GenBank/DDBJ databases">
        <title>WGS of actinomycetes isolated from Thailand.</title>
        <authorList>
            <person name="Thawai C."/>
        </authorList>
    </citation>
    <scope>NUCLEOTIDE SEQUENCE [LARGE SCALE GENOMIC DNA]</scope>
    <source>
        <strain evidence="5 6">LPG 2</strain>
    </source>
</reference>
<evidence type="ECO:0000259" key="4">
    <source>
        <dbReference type="PROSITE" id="PS51746"/>
    </source>
</evidence>
<comment type="caution">
    <text evidence="5">The sequence shown here is derived from an EMBL/GenBank/DDBJ whole genome shotgun (WGS) entry which is preliminary data.</text>
</comment>
<accession>A0ABS1MF85</accession>
<dbReference type="SUPFAM" id="SSF52091">
    <property type="entry name" value="SpoIIaa-like"/>
    <property type="match status" value="1"/>
</dbReference>
<dbReference type="SUPFAM" id="SSF81606">
    <property type="entry name" value="PP2C-like"/>
    <property type="match status" value="1"/>
</dbReference>
<dbReference type="SMART" id="SM00331">
    <property type="entry name" value="PP2C_SIG"/>
    <property type="match status" value="1"/>
</dbReference>
<keyword evidence="2" id="KW-0175">Coiled coil</keyword>
<dbReference type="Gene3D" id="3.30.565.10">
    <property type="entry name" value="Histidine kinase-like ATPase, C-terminal domain"/>
    <property type="match status" value="1"/>
</dbReference>
<dbReference type="Proteomes" id="UP000602198">
    <property type="component" value="Unassembled WGS sequence"/>
</dbReference>
<dbReference type="InterPro" id="IPR035965">
    <property type="entry name" value="PAS-like_dom_sf"/>
</dbReference>
<dbReference type="Pfam" id="PF08448">
    <property type="entry name" value="PAS_4"/>
    <property type="match status" value="1"/>
</dbReference>
<dbReference type="PROSITE" id="PS50801">
    <property type="entry name" value="STAS"/>
    <property type="match status" value="1"/>
</dbReference>
<dbReference type="CDD" id="cd07043">
    <property type="entry name" value="STAS_anti-anti-sigma_factors"/>
    <property type="match status" value="1"/>
</dbReference>
<dbReference type="InterPro" id="IPR052016">
    <property type="entry name" value="Bact_Sigma-Reg"/>
</dbReference>
<dbReference type="InterPro" id="IPR003594">
    <property type="entry name" value="HATPase_dom"/>
</dbReference>
<dbReference type="EMBL" id="JAERRJ010000015">
    <property type="protein sequence ID" value="MBL1079325.1"/>
    <property type="molecule type" value="Genomic_DNA"/>
</dbReference>
<evidence type="ECO:0000256" key="1">
    <source>
        <dbReference type="ARBA" id="ARBA00022801"/>
    </source>
</evidence>
<keyword evidence="6" id="KW-1185">Reference proteome</keyword>
<dbReference type="InterPro" id="IPR036513">
    <property type="entry name" value="STAS_dom_sf"/>
</dbReference>